<keyword evidence="1" id="KW-0732">Signal</keyword>
<evidence type="ECO:0000313" key="3">
    <source>
        <dbReference type="Proteomes" id="UP000093111"/>
    </source>
</evidence>
<dbReference type="PANTHER" id="PTHR37953">
    <property type="entry name" value="UPF0127 PROTEIN MJ1496"/>
    <property type="match status" value="1"/>
</dbReference>
<feature type="chain" id="PRO_5008890199" evidence="1">
    <location>
        <begin position="27"/>
        <end position="160"/>
    </location>
</feature>
<keyword evidence="3" id="KW-1185">Reference proteome</keyword>
<evidence type="ECO:0000256" key="1">
    <source>
        <dbReference type="SAM" id="SignalP"/>
    </source>
</evidence>
<dbReference type="PATRIC" id="fig|1612624.7.peg.5576"/>
<name>A0A1C7P351_9HYPH</name>
<organism evidence="2 3">
    <name type="scientific">Pararhizobium polonicum</name>
    <dbReference type="NCBI Taxonomy" id="1612624"/>
    <lineage>
        <taxon>Bacteria</taxon>
        <taxon>Pseudomonadati</taxon>
        <taxon>Pseudomonadota</taxon>
        <taxon>Alphaproteobacteria</taxon>
        <taxon>Hyphomicrobiales</taxon>
        <taxon>Rhizobiaceae</taxon>
        <taxon>Rhizobium/Agrobacterium group</taxon>
        <taxon>Pararhizobium</taxon>
    </lineage>
</organism>
<dbReference type="AlphaFoldDB" id="A0A1C7P351"/>
<sequence length="160" mass="17674">MAGFLRLSGSALVALFLWLVPFCATAADITFDTEPLQIISTGGKIHRFTAELAVDSDQRAHGLMDRRFMPRDRGMLFDFGQTRQVMMWMKNTYLPLDMLFIAKDGKVETIRENAVPQSEAIIDSRVPVAFVLELNGGTVRRLGIATGDIVDSPRISGATP</sequence>
<dbReference type="EMBL" id="LGLV01000011">
    <property type="protein sequence ID" value="OBZ94114.1"/>
    <property type="molecule type" value="Genomic_DNA"/>
</dbReference>
<reference evidence="2 3" key="1">
    <citation type="journal article" date="2016" name="Syst. Appl. Microbiol.">
        <title>Pararhizobium polonicum sp. nov. isolated from tumors on stone fruit rootstocks.</title>
        <authorList>
            <person name="Pulawska J."/>
            <person name="Kuzmanovic N."/>
            <person name="Willems A."/>
            <person name="Pothier J.F."/>
        </authorList>
    </citation>
    <scope>NUCLEOTIDE SEQUENCE [LARGE SCALE GENOMIC DNA]</scope>
    <source>
        <strain evidence="2 3">F5.1</strain>
    </source>
</reference>
<feature type="signal peptide" evidence="1">
    <location>
        <begin position="1"/>
        <end position="26"/>
    </location>
</feature>
<dbReference type="PANTHER" id="PTHR37953:SF1">
    <property type="entry name" value="UPF0127 PROTEIN MJ1496"/>
    <property type="match status" value="1"/>
</dbReference>
<gene>
    <name evidence="2" type="ORF">ADU59_18145</name>
</gene>
<evidence type="ECO:0000313" key="2">
    <source>
        <dbReference type="EMBL" id="OBZ94114.1"/>
    </source>
</evidence>
<dbReference type="InterPro" id="IPR038695">
    <property type="entry name" value="Saro_0823-like_sf"/>
</dbReference>
<dbReference type="STRING" id="1612624.ADU59_18145"/>
<accession>A0A1C7P351</accession>
<proteinExistence type="predicted"/>
<dbReference type="Pfam" id="PF02643">
    <property type="entry name" value="DUF192"/>
    <property type="match status" value="1"/>
</dbReference>
<comment type="caution">
    <text evidence="2">The sequence shown here is derived from an EMBL/GenBank/DDBJ whole genome shotgun (WGS) entry which is preliminary data.</text>
</comment>
<dbReference type="OrthoDB" id="9808290at2"/>
<dbReference type="Gene3D" id="2.60.120.1140">
    <property type="entry name" value="Protein of unknown function DUF192"/>
    <property type="match status" value="1"/>
</dbReference>
<protein>
    <submittedName>
        <fullName evidence="2">Uncharacterized protein</fullName>
    </submittedName>
</protein>
<dbReference type="Proteomes" id="UP000093111">
    <property type="component" value="Unassembled WGS sequence"/>
</dbReference>
<dbReference type="RefSeq" id="WP_068955559.1">
    <property type="nucleotide sequence ID" value="NZ_LGLV01000011.1"/>
</dbReference>
<dbReference type="InterPro" id="IPR003795">
    <property type="entry name" value="DUF192"/>
</dbReference>